<comment type="caution">
    <text evidence="2">The sequence shown here is derived from an EMBL/GenBank/DDBJ whole genome shotgun (WGS) entry which is preliminary data.</text>
</comment>
<evidence type="ECO:0000313" key="2">
    <source>
        <dbReference type="EMBL" id="KPI83793.1"/>
    </source>
</evidence>
<dbReference type="EMBL" id="LJSK01000324">
    <property type="protein sequence ID" value="KPI83793.1"/>
    <property type="molecule type" value="Genomic_DNA"/>
</dbReference>
<dbReference type="PANTHER" id="PTHR21580:SF28">
    <property type="entry name" value="BOREALIN N-TERMINAL DOMAIN-CONTAINING PROTEIN-RELATED"/>
    <property type="match status" value="1"/>
</dbReference>
<dbReference type="InterPro" id="IPR051291">
    <property type="entry name" value="CIMAP"/>
</dbReference>
<dbReference type="OrthoDB" id="429991at2759"/>
<proteinExistence type="predicted"/>
<dbReference type="PANTHER" id="PTHR21580">
    <property type="entry name" value="SHIPPO-1-RELATED"/>
    <property type="match status" value="1"/>
</dbReference>
<name>A0A0N1PBL9_LEPSE</name>
<feature type="region of interest" description="Disordered" evidence="1">
    <location>
        <begin position="19"/>
        <end position="46"/>
    </location>
</feature>
<gene>
    <name evidence="2" type="ORF">ABL78_7157</name>
</gene>
<dbReference type="OMA" id="DFHPRGC"/>
<evidence type="ECO:0008006" key="4">
    <source>
        <dbReference type="Google" id="ProtNLM"/>
    </source>
</evidence>
<protein>
    <recommendedName>
        <fullName evidence="4">Sperm-tail PG-rich repeat</fullName>
    </recommendedName>
</protein>
<accession>A0A0N1PBL9</accession>
<dbReference type="VEuPathDB" id="TriTrypDB:Lsey_0324_0010"/>
<organism evidence="2 3">
    <name type="scientific">Leptomonas seymouri</name>
    <dbReference type="NCBI Taxonomy" id="5684"/>
    <lineage>
        <taxon>Eukaryota</taxon>
        <taxon>Discoba</taxon>
        <taxon>Euglenozoa</taxon>
        <taxon>Kinetoplastea</taxon>
        <taxon>Metakinetoplastina</taxon>
        <taxon>Trypanosomatida</taxon>
        <taxon>Trypanosomatidae</taxon>
        <taxon>Leishmaniinae</taxon>
        <taxon>Leptomonas</taxon>
    </lineage>
</organism>
<feature type="region of interest" description="Disordered" evidence="1">
    <location>
        <begin position="66"/>
        <end position="111"/>
    </location>
</feature>
<evidence type="ECO:0000256" key="1">
    <source>
        <dbReference type="SAM" id="MobiDB-lite"/>
    </source>
</evidence>
<evidence type="ECO:0000313" key="3">
    <source>
        <dbReference type="Proteomes" id="UP000038009"/>
    </source>
</evidence>
<reference evidence="2 3" key="1">
    <citation type="journal article" date="2015" name="PLoS Pathog.">
        <title>Leptomonas seymouri: Adaptations to the Dixenous Life Cycle Analyzed by Genome Sequencing, Transcriptome Profiling and Co-infection with Leishmania donovani.</title>
        <authorList>
            <person name="Kraeva N."/>
            <person name="Butenko A."/>
            <person name="Hlavacova J."/>
            <person name="Kostygov A."/>
            <person name="Myskova J."/>
            <person name="Grybchuk D."/>
            <person name="Lestinova T."/>
            <person name="Votypka J."/>
            <person name="Volf P."/>
            <person name="Opperdoes F."/>
            <person name="Flegontov P."/>
            <person name="Lukes J."/>
            <person name="Yurchenko V."/>
        </authorList>
    </citation>
    <scope>NUCLEOTIDE SEQUENCE [LARGE SCALE GENOMIC DNA]</scope>
    <source>
        <strain evidence="2 3">ATCC 30220</strain>
    </source>
</reference>
<dbReference type="InterPro" id="IPR010736">
    <property type="entry name" value="SHIPPO-rpt"/>
</dbReference>
<dbReference type="AlphaFoldDB" id="A0A0N1PBL9"/>
<sequence>MIGGFTNYAHLRLRDHRPGNGDYELPPTFGPDSSSSKRSILGRNCVPQGTDSCGVGSCAYDVPSTIGTGRATRFAPPSKRDTSPSSSSPTKAVTSAPPTEPKQYSMALSPDTPSYSLYGRLRSEWEQQSSYASPGPAAYAVPGYFDQLNPAQQQHAFSGVAPGVHFGMRSNLSETREREGVPGPGTYNLVRFGDEVRRTHEPIISRRRRPHGVSGGMSDSPGPGAYDDPSSIGYRAAQIKAKRLFAPSSTFGGRWKGREYHTAGPGPAAYNTLHAAKVLEKDQRHPPKFVPTQSWRSSRSNSEFGRKKKKASDSSLNSVQPLPTLPSDFDYDYRKGKSILGKWHLPLGQPSAASMGDAGSSGPAFWESPLPRGGRFTAGPYDPNALELAAEAAKTGAARASEETRQIPGPASYQAQYNLTEQRAPAALFGHTSSSKFTNADNGVPGPGHYCTVDDASNQRFGGHGPVFYKGDFHPRGCDRRPSAGEENGGGPGAHYNDGTLYSCSINGDRASNKGYTMGIRYPARATYQYCAPYDETTNINCVYPDELTWETKVKLHLPPVHSARK</sequence>
<feature type="compositionally biased region" description="Low complexity" evidence="1">
    <location>
        <begin position="83"/>
        <end position="97"/>
    </location>
</feature>
<feature type="compositionally biased region" description="Polar residues" evidence="1">
    <location>
        <begin position="291"/>
        <end position="303"/>
    </location>
</feature>
<dbReference type="Proteomes" id="UP000038009">
    <property type="component" value="Unassembled WGS sequence"/>
</dbReference>
<keyword evidence="3" id="KW-1185">Reference proteome</keyword>
<dbReference type="Pfam" id="PF07004">
    <property type="entry name" value="SHIPPO-rpt"/>
    <property type="match status" value="3"/>
</dbReference>
<feature type="region of interest" description="Disordered" evidence="1">
    <location>
        <begin position="282"/>
        <end position="321"/>
    </location>
</feature>